<keyword evidence="1" id="KW-1133">Transmembrane helix</keyword>
<proteinExistence type="predicted"/>
<sequence length="83" mass="9460">MDSHVKKFLMYISVALAAIWSFRVTLDLLQSVVQLVLIALLLYILCLYLGGRAITWGELQRAIKDGLGCAVDFFNYIRNFFAE</sequence>
<comment type="caution">
    <text evidence="2">The sequence shown here is derived from an EMBL/GenBank/DDBJ whole genome shotgun (WGS) entry which is preliminary data.</text>
</comment>
<feature type="transmembrane region" description="Helical" evidence="1">
    <location>
        <begin position="9"/>
        <end position="26"/>
    </location>
</feature>
<keyword evidence="1" id="KW-0472">Membrane</keyword>
<gene>
    <name evidence="2" type="ORF">CLODIP_2_CD15434</name>
</gene>
<evidence type="ECO:0000256" key="1">
    <source>
        <dbReference type="SAM" id="Phobius"/>
    </source>
</evidence>
<protein>
    <submittedName>
        <fullName evidence="2">Uncharacterized protein</fullName>
    </submittedName>
</protein>
<evidence type="ECO:0000313" key="2">
    <source>
        <dbReference type="EMBL" id="CAB3362799.1"/>
    </source>
</evidence>
<feature type="transmembrane region" description="Helical" evidence="1">
    <location>
        <begin position="32"/>
        <end position="51"/>
    </location>
</feature>
<dbReference type="AlphaFoldDB" id="A0A8S1CBN6"/>
<evidence type="ECO:0000313" key="3">
    <source>
        <dbReference type="Proteomes" id="UP000494165"/>
    </source>
</evidence>
<reference evidence="2 3" key="1">
    <citation type="submission" date="2020-04" db="EMBL/GenBank/DDBJ databases">
        <authorList>
            <person name="Alioto T."/>
            <person name="Alioto T."/>
            <person name="Gomez Garrido J."/>
        </authorList>
    </citation>
    <scope>NUCLEOTIDE SEQUENCE [LARGE SCALE GENOMIC DNA]</scope>
</reference>
<organism evidence="2 3">
    <name type="scientific">Cloeon dipterum</name>
    <dbReference type="NCBI Taxonomy" id="197152"/>
    <lineage>
        <taxon>Eukaryota</taxon>
        <taxon>Metazoa</taxon>
        <taxon>Ecdysozoa</taxon>
        <taxon>Arthropoda</taxon>
        <taxon>Hexapoda</taxon>
        <taxon>Insecta</taxon>
        <taxon>Pterygota</taxon>
        <taxon>Palaeoptera</taxon>
        <taxon>Ephemeroptera</taxon>
        <taxon>Pisciforma</taxon>
        <taxon>Baetidae</taxon>
        <taxon>Cloeon</taxon>
    </lineage>
</organism>
<dbReference type="EMBL" id="CADEPI010000010">
    <property type="protein sequence ID" value="CAB3362799.1"/>
    <property type="molecule type" value="Genomic_DNA"/>
</dbReference>
<keyword evidence="3" id="KW-1185">Reference proteome</keyword>
<keyword evidence="1" id="KW-0812">Transmembrane</keyword>
<name>A0A8S1CBN6_9INSE</name>
<accession>A0A8S1CBN6</accession>
<dbReference type="Proteomes" id="UP000494165">
    <property type="component" value="Unassembled WGS sequence"/>
</dbReference>